<dbReference type="InterPro" id="IPR002931">
    <property type="entry name" value="Transglutaminase-like"/>
</dbReference>
<gene>
    <name evidence="2" type="ORF">QO011_000288</name>
</gene>
<sequence length="278" mass="30368">MLIRYGFHIDIAVAQPTTVVTVLDVHPDRRADILEEEGLAVEPPQHMAPFLDGGGNLCRRIDTPPGTLSLNCRGLIRDGGEPDAVVPDARHVPVPELPNAALVHLLGSRYCDTDLLATFAWARFGGIAGGWAKVQAVCDFVHERLTFGYEHARATRTAAQALEERVGVCRDFTHLAVALCRCLNIPARYCNGYLGDIGVPPVPLPMDFNAWFEAYVGDAWHTFDARHNEPRIGRIVVARGRDAADVAMISSFGRHELRRFEVITEEVGGGAPALMAAE</sequence>
<dbReference type="Gene3D" id="3.10.620.30">
    <property type="match status" value="1"/>
</dbReference>
<dbReference type="PANTHER" id="PTHR33490:SF12">
    <property type="entry name" value="BLL5557 PROTEIN"/>
    <property type="match status" value="1"/>
</dbReference>
<dbReference type="InterPro" id="IPR038765">
    <property type="entry name" value="Papain-like_cys_pep_sf"/>
</dbReference>
<proteinExistence type="predicted"/>
<protein>
    <submittedName>
        <fullName evidence="2">Transglutaminase-like putative cysteine protease</fullName>
    </submittedName>
</protein>
<dbReference type="EMBL" id="JAUSVX010000001">
    <property type="protein sequence ID" value="MDQ0467293.1"/>
    <property type="molecule type" value="Genomic_DNA"/>
</dbReference>
<dbReference type="SMART" id="SM00460">
    <property type="entry name" value="TGc"/>
    <property type="match status" value="1"/>
</dbReference>
<comment type="caution">
    <text evidence="2">The sequence shown here is derived from an EMBL/GenBank/DDBJ whole genome shotgun (WGS) entry which is preliminary data.</text>
</comment>
<name>A0ABU0J1G3_9HYPH</name>
<dbReference type="Proteomes" id="UP001242480">
    <property type="component" value="Unassembled WGS sequence"/>
</dbReference>
<evidence type="ECO:0000313" key="2">
    <source>
        <dbReference type="EMBL" id="MDQ0467293.1"/>
    </source>
</evidence>
<evidence type="ECO:0000313" key="3">
    <source>
        <dbReference type="Proteomes" id="UP001242480"/>
    </source>
</evidence>
<dbReference type="Pfam" id="PF01841">
    <property type="entry name" value="Transglut_core"/>
    <property type="match status" value="1"/>
</dbReference>
<dbReference type="PANTHER" id="PTHR33490">
    <property type="entry name" value="BLR5614 PROTEIN-RELATED"/>
    <property type="match status" value="1"/>
</dbReference>
<keyword evidence="3" id="KW-1185">Reference proteome</keyword>
<dbReference type="Gene3D" id="2.60.40.2250">
    <property type="match status" value="1"/>
</dbReference>
<dbReference type="RefSeq" id="WP_307266702.1">
    <property type="nucleotide sequence ID" value="NZ_JAUSVX010000001.1"/>
</dbReference>
<feature type="domain" description="Transglutaminase-like" evidence="1">
    <location>
        <begin position="161"/>
        <end position="227"/>
    </location>
</feature>
<reference evidence="2 3" key="1">
    <citation type="submission" date="2023-07" db="EMBL/GenBank/DDBJ databases">
        <title>Genomic Encyclopedia of Type Strains, Phase IV (KMG-IV): sequencing the most valuable type-strain genomes for metagenomic binning, comparative biology and taxonomic classification.</title>
        <authorList>
            <person name="Goeker M."/>
        </authorList>
    </citation>
    <scope>NUCLEOTIDE SEQUENCE [LARGE SCALE GENOMIC DNA]</scope>
    <source>
        <strain evidence="2 3">DSM 19619</strain>
    </source>
</reference>
<accession>A0ABU0J1G3</accession>
<evidence type="ECO:0000259" key="1">
    <source>
        <dbReference type="SMART" id="SM00460"/>
    </source>
</evidence>
<dbReference type="SUPFAM" id="SSF54001">
    <property type="entry name" value="Cysteine proteinases"/>
    <property type="match status" value="1"/>
</dbReference>
<organism evidence="2 3">
    <name type="scientific">Labrys wisconsinensis</name>
    <dbReference type="NCBI Taxonomy" id="425677"/>
    <lineage>
        <taxon>Bacteria</taxon>
        <taxon>Pseudomonadati</taxon>
        <taxon>Pseudomonadota</taxon>
        <taxon>Alphaproteobacteria</taxon>
        <taxon>Hyphomicrobiales</taxon>
        <taxon>Xanthobacteraceae</taxon>
        <taxon>Labrys</taxon>
    </lineage>
</organism>